<evidence type="ECO:0000313" key="8">
    <source>
        <dbReference type="Proteomes" id="UP000185093"/>
    </source>
</evidence>
<protein>
    <recommendedName>
        <fullName evidence="2">cysteine-S-conjugate beta-lyase</fullName>
        <ecNumber evidence="2">4.4.1.13</ecNumber>
    </recommendedName>
</protein>
<dbReference type="NCBIfam" id="TIGR04350">
    <property type="entry name" value="C_S_lyase_PatB"/>
    <property type="match status" value="1"/>
</dbReference>
<dbReference type="Pfam" id="PF00155">
    <property type="entry name" value="Aminotran_1_2"/>
    <property type="match status" value="1"/>
</dbReference>
<proteinExistence type="inferred from homology"/>
<evidence type="ECO:0000256" key="2">
    <source>
        <dbReference type="ARBA" id="ARBA00012224"/>
    </source>
</evidence>
<evidence type="ECO:0000256" key="1">
    <source>
        <dbReference type="ARBA" id="ARBA00001933"/>
    </source>
</evidence>
<organism evidence="7 8">
    <name type="scientific">Acetomicrobium flavidum</name>
    <dbReference type="NCBI Taxonomy" id="49896"/>
    <lineage>
        <taxon>Bacteria</taxon>
        <taxon>Thermotogati</taxon>
        <taxon>Synergistota</taxon>
        <taxon>Synergistia</taxon>
        <taxon>Synergistales</taxon>
        <taxon>Acetomicrobiaceae</taxon>
        <taxon>Acetomicrobium</taxon>
    </lineage>
</organism>
<dbReference type="InterPro" id="IPR015422">
    <property type="entry name" value="PyrdxlP-dep_Trfase_small"/>
</dbReference>
<dbReference type="Gene3D" id="3.90.1150.10">
    <property type="entry name" value="Aspartate Aminotransferase, domain 1"/>
    <property type="match status" value="1"/>
</dbReference>
<sequence>MSRYNFDEVTDRRNTYSEKWDGLMETFGSDDVLPMWVADMDFRSPHEVVEAFTERSKHGIFGYPFRSESYYEAIMEWVRVRHGWEIKREWIVDVPSVMPGLAAALLAFTSPGDGVVLQPPVYPPFFEVTGSLDRHVVCNFLKFEDGWHMDFEGLKGLLPSAKAFMLCSPHNPIGRVWSKEELLTLSSMCAKAGVPVFSDEIHCDFVYRGYKHIPIASINHEAAMNTVTFMSASKTFNIAGFKNAYAIVPNPAMREKLSKVLQGLHFGSGDLFGILGLEIAYRHGRDWLDDLLLYLEENRDLAVSALRAAGVGVTSPQGTYLLWLDFRSLGLSQEKLMEFLVKRARLGLNDGLTFGPNGAGFARMNIGCPRRTLEEGLHRLTKALS</sequence>
<comment type="cofactor">
    <cofactor evidence="1">
        <name>pyridoxal 5'-phosphate</name>
        <dbReference type="ChEBI" id="CHEBI:597326"/>
    </cofactor>
</comment>
<dbReference type="Proteomes" id="UP000185093">
    <property type="component" value="Unassembled WGS sequence"/>
</dbReference>
<gene>
    <name evidence="7" type="ORF">SAMN05444368_0559</name>
</gene>
<name>A0ABY1JBT6_9BACT</name>
<dbReference type="InterPro" id="IPR015424">
    <property type="entry name" value="PyrdxlP-dep_Trfase"/>
</dbReference>
<feature type="domain" description="Aminotransferase class I/classII large" evidence="6">
    <location>
        <begin position="38"/>
        <end position="380"/>
    </location>
</feature>
<dbReference type="EC" id="4.4.1.13" evidence="2"/>
<dbReference type="CDD" id="cd00609">
    <property type="entry name" value="AAT_like"/>
    <property type="match status" value="1"/>
</dbReference>
<dbReference type="PANTHER" id="PTHR43525:SF1">
    <property type="entry name" value="PROTEIN MALY"/>
    <property type="match status" value="1"/>
</dbReference>
<dbReference type="Gene3D" id="3.40.640.10">
    <property type="entry name" value="Type I PLP-dependent aspartate aminotransferase-like (Major domain)"/>
    <property type="match status" value="1"/>
</dbReference>
<dbReference type="InterPro" id="IPR027619">
    <property type="entry name" value="C-S_lyase_PatB-like"/>
</dbReference>
<evidence type="ECO:0000256" key="4">
    <source>
        <dbReference type="ARBA" id="ARBA00023239"/>
    </source>
</evidence>
<accession>A0ABY1JBT6</accession>
<keyword evidence="8" id="KW-1185">Reference proteome</keyword>
<comment type="similarity">
    <text evidence="5">Belongs to the class-II pyridoxal-phosphate-dependent aminotransferase family. MalY/PatB cystathionine beta-lyase subfamily.</text>
</comment>
<keyword evidence="4" id="KW-0456">Lyase</keyword>
<evidence type="ECO:0000313" key="7">
    <source>
        <dbReference type="EMBL" id="SIN64189.1"/>
    </source>
</evidence>
<reference evidence="7 8" key="1">
    <citation type="submission" date="2016-11" db="EMBL/GenBank/DDBJ databases">
        <authorList>
            <person name="Varghese N."/>
            <person name="Submissions S."/>
        </authorList>
    </citation>
    <scope>NUCLEOTIDE SEQUENCE [LARGE SCALE GENOMIC DNA]</scope>
    <source>
        <strain evidence="7 8">DSM 20664</strain>
    </source>
</reference>
<dbReference type="EMBL" id="FSQZ01000001">
    <property type="protein sequence ID" value="SIN64189.1"/>
    <property type="molecule type" value="Genomic_DNA"/>
</dbReference>
<dbReference type="PANTHER" id="PTHR43525">
    <property type="entry name" value="PROTEIN MALY"/>
    <property type="match status" value="1"/>
</dbReference>
<evidence type="ECO:0000259" key="6">
    <source>
        <dbReference type="Pfam" id="PF00155"/>
    </source>
</evidence>
<evidence type="ECO:0000256" key="5">
    <source>
        <dbReference type="ARBA" id="ARBA00037974"/>
    </source>
</evidence>
<keyword evidence="3" id="KW-0663">Pyridoxal phosphate</keyword>
<dbReference type="InterPro" id="IPR004839">
    <property type="entry name" value="Aminotransferase_I/II_large"/>
</dbReference>
<dbReference type="InterPro" id="IPR015421">
    <property type="entry name" value="PyrdxlP-dep_Trfase_major"/>
</dbReference>
<dbReference type="RefSeq" id="WP_074199202.1">
    <property type="nucleotide sequence ID" value="NZ_FSQZ01000001.1"/>
</dbReference>
<comment type="caution">
    <text evidence="7">The sequence shown here is derived from an EMBL/GenBank/DDBJ whole genome shotgun (WGS) entry which is preliminary data.</text>
</comment>
<dbReference type="SUPFAM" id="SSF53383">
    <property type="entry name" value="PLP-dependent transferases"/>
    <property type="match status" value="1"/>
</dbReference>
<dbReference type="InterPro" id="IPR051798">
    <property type="entry name" value="Class-II_PLP-Dep_Aminotrans"/>
</dbReference>
<evidence type="ECO:0000256" key="3">
    <source>
        <dbReference type="ARBA" id="ARBA00022898"/>
    </source>
</evidence>